<evidence type="ECO:0000256" key="2">
    <source>
        <dbReference type="ARBA" id="ARBA00004882"/>
    </source>
</evidence>
<dbReference type="GO" id="GO:0008703">
    <property type="term" value="F:5-amino-6-(5-phosphoribosylamino)uracil reductase activity"/>
    <property type="evidence" value="ECO:0007669"/>
    <property type="project" value="UniProtKB-EC"/>
</dbReference>
<dbReference type="SUPFAM" id="SSF53597">
    <property type="entry name" value="Dihydrofolate reductase-like"/>
    <property type="match status" value="1"/>
</dbReference>
<dbReference type="CDD" id="cd01284">
    <property type="entry name" value="Riboflavin_deaminase-reductase"/>
    <property type="match status" value="1"/>
</dbReference>
<dbReference type="NCBIfam" id="TIGR00326">
    <property type="entry name" value="eubact_ribD"/>
    <property type="match status" value="1"/>
</dbReference>
<dbReference type="InterPro" id="IPR050765">
    <property type="entry name" value="Riboflavin_Biosynth_HTPR"/>
</dbReference>
<evidence type="ECO:0000313" key="20">
    <source>
        <dbReference type="EMBL" id="EOM75784.1"/>
    </source>
</evidence>
<evidence type="ECO:0000256" key="17">
    <source>
        <dbReference type="PIRSR" id="PIRSR006769-3"/>
    </source>
</evidence>
<feature type="region of interest" description="Disordered" evidence="18">
    <location>
        <begin position="349"/>
        <end position="369"/>
    </location>
</feature>
<evidence type="ECO:0000256" key="8">
    <source>
        <dbReference type="ARBA" id="ARBA00022833"/>
    </source>
</evidence>
<feature type="binding site" evidence="16">
    <location>
        <position position="224"/>
    </location>
    <ligand>
        <name>substrate</name>
    </ligand>
</feature>
<dbReference type="EMBL" id="APMY01000082">
    <property type="protein sequence ID" value="EOM75784.1"/>
    <property type="molecule type" value="Genomic_DNA"/>
</dbReference>
<comment type="pathway">
    <text evidence="3 14">Cofactor biosynthesis; riboflavin biosynthesis; 5-amino-6-(D-ribitylamino)uracil from GTP: step 3/4.</text>
</comment>
<feature type="binding site" evidence="16">
    <location>
        <begin position="284"/>
        <end position="290"/>
    </location>
    <ligand>
        <name>NADP(+)</name>
        <dbReference type="ChEBI" id="CHEBI:58349"/>
    </ligand>
</feature>
<dbReference type="Gene3D" id="3.40.140.10">
    <property type="entry name" value="Cytidine Deaminase, domain 2"/>
    <property type="match status" value="1"/>
</dbReference>
<accession>R7WP86</accession>
<feature type="active site" description="Proton donor" evidence="15">
    <location>
        <position position="69"/>
    </location>
</feature>
<dbReference type="InterPro" id="IPR024072">
    <property type="entry name" value="DHFR-like_dom_sf"/>
</dbReference>
<feature type="binding site" evidence="17">
    <location>
        <position position="92"/>
    </location>
    <ligand>
        <name>Zn(2+)</name>
        <dbReference type="ChEBI" id="CHEBI:29105"/>
        <note>catalytic</note>
    </ligand>
</feature>
<evidence type="ECO:0000256" key="5">
    <source>
        <dbReference type="ARBA" id="ARBA00007417"/>
    </source>
</evidence>
<evidence type="ECO:0000256" key="6">
    <source>
        <dbReference type="ARBA" id="ARBA00022619"/>
    </source>
</evidence>
<evidence type="ECO:0000256" key="15">
    <source>
        <dbReference type="PIRSR" id="PIRSR006769-1"/>
    </source>
</evidence>
<name>R7WP86_9NOCA</name>
<keyword evidence="9 14" id="KW-0521">NADP</keyword>
<evidence type="ECO:0000256" key="13">
    <source>
        <dbReference type="ARBA" id="ARBA00049886"/>
    </source>
</evidence>
<feature type="binding site" evidence="16">
    <location>
        <position position="217"/>
    </location>
    <ligand>
        <name>NADP(+)</name>
        <dbReference type="ChEBI" id="CHEBI:58349"/>
    </ligand>
</feature>
<dbReference type="EC" id="1.1.1.193" evidence="14"/>
<comment type="function">
    <text evidence="1 14">Converts 2,5-diamino-6-(ribosylamino)-4(3h)-pyrimidinone 5'-phosphate into 5-amino-6-(ribosylamino)-2,4(1h,3h)-pyrimidinedione 5'-phosphate.</text>
</comment>
<evidence type="ECO:0000256" key="11">
    <source>
        <dbReference type="ARBA" id="ARBA00023268"/>
    </source>
</evidence>
<dbReference type="EC" id="3.5.4.26" evidence="14"/>
<evidence type="ECO:0000313" key="21">
    <source>
        <dbReference type="Proteomes" id="UP000013525"/>
    </source>
</evidence>
<evidence type="ECO:0000256" key="18">
    <source>
        <dbReference type="SAM" id="MobiDB-lite"/>
    </source>
</evidence>
<dbReference type="eggNOG" id="COG1985">
    <property type="taxonomic scope" value="Bacteria"/>
</dbReference>
<comment type="catalytic activity">
    <reaction evidence="13 14">
        <text>2,5-diamino-6-hydroxy-4-(5-phosphoribosylamino)-pyrimidine + H2O + H(+) = 5-amino-6-(5-phospho-D-ribosylamino)uracil + NH4(+)</text>
        <dbReference type="Rhea" id="RHEA:21868"/>
        <dbReference type="ChEBI" id="CHEBI:15377"/>
        <dbReference type="ChEBI" id="CHEBI:15378"/>
        <dbReference type="ChEBI" id="CHEBI:28938"/>
        <dbReference type="ChEBI" id="CHEBI:58453"/>
        <dbReference type="ChEBI" id="CHEBI:58614"/>
        <dbReference type="EC" id="3.5.4.26"/>
    </reaction>
</comment>
<evidence type="ECO:0000256" key="12">
    <source>
        <dbReference type="ARBA" id="ARBA00049861"/>
    </source>
</evidence>
<dbReference type="SUPFAM" id="SSF53927">
    <property type="entry name" value="Cytidine deaminase-like"/>
    <property type="match status" value="1"/>
</dbReference>
<feature type="domain" description="CMP/dCMP-type deaminase" evidence="19">
    <location>
        <begin position="17"/>
        <end position="131"/>
    </location>
</feature>
<comment type="similarity">
    <text evidence="5 14">In the C-terminal section; belongs to the HTP reductase family.</text>
</comment>
<keyword evidence="7 14" id="KW-0479">Metal-binding</keyword>
<dbReference type="GO" id="GO:0009231">
    <property type="term" value="P:riboflavin biosynthetic process"/>
    <property type="evidence" value="ECO:0007669"/>
    <property type="project" value="UniProtKB-UniPathway"/>
</dbReference>
<feature type="binding site" evidence="16">
    <location>
        <position position="282"/>
    </location>
    <ligand>
        <name>substrate</name>
    </ligand>
</feature>
<feature type="binding site" evidence="16">
    <location>
        <position position="171"/>
    </location>
    <ligand>
        <name>NADP(+)</name>
        <dbReference type="ChEBI" id="CHEBI:58349"/>
    </ligand>
</feature>
<feature type="binding site" evidence="16">
    <location>
        <position position="187"/>
    </location>
    <ligand>
        <name>NADP(+)</name>
        <dbReference type="ChEBI" id="CHEBI:58349"/>
    </ligand>
</feature>
<evidence type="ECO:0000259" key="19">
    <source>
        <dbReference type="PROSITE" id="PS51747"/>
    </source>
</evidence>
<dbReference type="PATRIC" id="fig|1273125.3.peg.2727"/>
<comment type="caution">
    <text evidence="20">The sequence shown here is derived from an EMBL/GenBank/DDBJ whole genome shotgun (WGS) entry which is preliminary data.</text>
</comment>
<evidence type="ECO:0000256" key="4">
    <source>
        <dbReference type="ARBA" id="ARBA00005259"/>
    </source>
</evidence>
<dbReference type="UniPathway" id="UPA00275">
    <property type="reaction ID" value="UER00401"/>
</dbReference>
<keyword evidence="6 14" id="KW-0686">Riboflavin biosynthesis</keyword>
<sequence>MAASRGGAAARSRHDADEIDAAMQIAIGASETVRGSTSPNPPVGAVILDRDGRIAGVGATQPPGGPHAEIVALEAAGRAARGGTAVVTLEPCDHQGRTGPCSRALVDAGIAEVHFAAADPNPRAAGGAGTLAEAGVFVSRGVRERDVETGPLQAWLHRERTGRPLVRWKYAASLDGRSAAADGTSQWITGPAARAVVHAQRATLDAIVVGTGTVIADDPWLTARTPEGDLAAHQPVRIVVGLRDIPEGARVLDDAAPTVLVRTHDPAEIAAALADYTDVLVEGGPRLAGAFLAAGLVDRIEAYIAPIVLGDGPAAAVSAGVTTLAHAHRFRFESAESAGPDVLLHYVRDEATDSATPAGGRDQQTSEGT</sequence>
<dbReference type="InterPro" id="IPR002734">
    <property type="entry name" value="RibDG_C"/>
</dbReference>
<dbReference type="Pfam" id="PF00383">
    <property type="entry name" value="dCMP_cyt_deam_1"/>
    <property type="match status" value="1"/>
</dbReference>
<dbReference type="eggNOG" id="COG0117">
    <property type="taxonomic scope" value="Bacteria"/>
</dbReference>
<evidence type="ECO:0000256" key="7">
    <source>
        <dbReference type="ARBA" id="ARBA00022723"/>
    </source>
</evidence>
<dbReference type="AlphaFoldDB" id="R7WP86"/>
<dbReference type="Gene3D" id="3.40.430.10">
    <property type="entry name" value="Dihydrofolate Reductase, subunit A"/>
    <property type="match status" value="1"/>
</dbReference>
<dbReference type="InterPro" id="IPR002125">
    <property type="entry name" value="CMP_dCMP_dom"/>
</dbReference>
<dbReference type="PROSITE" id="PS51747">
    <property type="entry name" value="CYT_DCMP_DEAMINASES_2"/>
    <property type="match status" value="1"/>
</dbReference>
<feature type="binding site" evidence="16">
    <location>
        <position position="201"/>
    </location>
    <ligand>
        <name>substrate</name>
    </ligand>
</feature>
<feature type="binding site" evidence="16">
    <location>
        <position position="213"/>
    </location>
    <ligand>
        <name>NADP(+)</name>
        <dbReference type="ChEBI" id="CHEBI:58349"/>
    </ligand>
</feature>
<feature type="binding site" evidence="17">
    <location>
        <position position="67"/>
    </location>
    <ligand>
        <name>Zn(2+)</name>
        <dbReference type="ChEBI" id="CHEBI:29105"/>
        <note>catalytic</note>
    </ligand>
</feature>
<reference evidence="20 21" key="1">
    <citation type="journal article" date="2013" name="Genome Announc.">
        <title>Draft Genome Sequence of Rhodococcus rhodnii Strain LMG5362, a Symbiont of Rhodnius prolixus (Hemiptera, Reduviidae, Triatominae), the Principle Vector of Trypanosoma cruzi.</title>
        <authorList>
            <person name="Pachebat J.A."/>
            <person name="van Keulen G."/>
            <person name="Whitten M.M."/>
            <person name="Girdwood S."/>
            <person name="Del Sol R."/>
            <person name="Dyson P.J."/>
            <person name="Facey P.D."/>
        </authorList>
    </citation>
    <scope>NUCLEOTIDE SEQUENCE [LARGE SCALE GENOMIC DNA]</scope>
    <source>
        <strain evidence="20 21">LMG 5362</strain>
    </source>
</reference>
<keyword evidence="11" id="KW-0511">Multifunctional enzyme</keyword>
<comment type="catalytic activity">
    <reaction evidence="12 14">
        <text>5-amino-6-(5-phospho-D-ribitylamino)uracil + NADP(+) = 5-amino-6-(5-phospho-D-ribosylamino)uracil + NADPH + H(+)</text>
        <dbReference type="Rhea" id="RHEA:17845"/>
        <dbReference type="ChEBI" id="CHEBI:15378"/>
        <dbReference type="ChEBI" id="CHEBI:57783"/>
        <dbReference type="ChEBI" id="CHEBI:58349"/>
        <dbReference type="ChEBI" id="CHEBI:58421"/>
        <dbReference type="ChEBI" id="CHEBI:58453"/>
        <dbReference type="EC" id="1.1.1.193"/>
    </reaction>
</comment>
<feature type="binding site" evidence="16">
    <location>
        <position position="221"/>
    </location>
    <ligand>
        <name>NADP(+)</name>
        <dbReference type="ChEBI" id="CHEBI:58349"/>
    </ligand>
</feature>
<dbReference type="PANTHER" id="PTHR38011:SF7">
    <property type="entry name" value="2,5-DIAMINO-6-RIBOSYLAMINO-4(3H)-PYRIMIDINONE 5'-PHOSPHATE REDUCTASE"/>
    <property type="match status" value="1"/>
</dbReference>
<keyword evidence="10 14" id="KW-0560">Oxidoreductase</keyword>
<gene>
    <name evidence="20" type="ORF">Rrhod_2857</name>
</gene>
<comment type="similarity">
    <text evidence="4 14">In the N-terminal section; belongs to the cytidine and deoxycytidylate deaminase family.</text>
</comment>
<dbReference type="InterPro" id="IPR016193">
    <property type="entry name" value="Cytidine_deaminase-like"/>
</dbReference>
<keyword evidence="14" id="KW-0378">Hydrolase</keyword>
<feature type="binding site" evidence="17">
    <location>
        <position position="101"/>
    </location>
    <ligand>
        <name>Zn(2+)</name>
        <dbReference type="ChEBI" id="CHEBI:29105"/>
        <note>catalytic</note>
    </ligand>
</feature>
<evidence type="ECO:0000256" key="9">
    <source>
        <dbReference type="ARBA" id="ARBA00022857"/>
    </source>
</evidence>
<evidence type="ECO:0000256" key="1">
    <source>
        <dbReference type="ARBA" id="ARBA00002151"/>
    </source>
</evidence>
<comment type="pathway">
    <text evidence="2 14">Cofactor biosynthesis; riboflavin biosynthesis; 5-amino-6-(D-ribitylamino)uracil from GTP: step 2/4.</text>
</comment>
<dbReference type="Proteomes" id="UP000013525">
    <property type="component" value="Unassembled WGS sequence"/>
</dbReference>
<organism evidence="20 21">
    <name type="scientific">Rhodococcus rhodnii LMG 5362</name>
    <dbReference type="NCBI Taxonomy" id="1273125"/>
    <lineage>
        <taxon>Bacteria</taxon>
        <taxon>Bacillati</taxon>
        <taxon>Actinomycetota</taxon>
        <taxon>Actinomycetes</taxon>
        <taxon>Mycobacteriales</taxon>
        <taxon>Nocardiaceae</taxon>
        <taxon>Rhodococcus</taxon>
    </lineage>
</organism>
<dbReference type="PIRSF" id="PIRSF006769">
    <property type="entry name" value="RibD"/>
    <property type="match status" value="1"/>
</dbReference>
<keyword evidence="21" id="KW-1185">Reference proteome</keyword>
<evidence type="ECO:0000256" key="14">
    <source>
        <dbReference type="PIRNR" id="PIRNR006769"/>
    </source>
</evidence>
<dbReference type="PROSITE" id="PS00903">
    <property type="entry name" value="CYT_DCMP_DEAMINASES_1"/>
    <property type="match status" value="1"/>
</dbReference>
<protein>
    <recommendedName>
        <fullName evidence="14">Riboflavin biosynthesis protein RibD</fullName>
    </recommendedName>
    <domain>
        <recommendedName>
            <fullName evidence="14">Diaminohydroxyphosphoribosylaminopyrimidine deaminase</fullName>
            <shortName evidence="14">DRAP deaminase</shortName>
            <ecNumber evidence="14">3.5.4.26</ecNumber>
        </recommendedName>
        <alternativeName>
            <fullName evidence="14">Riboflavin-specific deaminase</fullName>
        </alternativeName>
    </domain>
    <domain>
        <recommendedName>
            <fullName evidence="14">5-amino-6-(5-phosphoribosylamino)uracil reductase</fullName>
            <ecNumber evidence="14">1.1.1.193</ecNumber>
        </recommendedName>
        <alternativeName>
            <fullName evidence="14">HTP reductase</fullName>
        </alternativeName>
    </domain>
</protein>
<dbReference type="GO" id="GO:0008835">
    <property type="term" value="F:diaminohydroxyphosphoribosylaminopyrimidine deaminase activity"/>
    <property type="evidence" value="ECO:0007669"/>
    <property type="project" value="UniProtKB-EC"/>
</dbReference>
<keyword evidence="8 14" id="KW-0862">Zinc</keyword>
<evidence type="ECO:0000256" key="3">
    <source>
        <dbReference type="ARBA" id="ARBA00004910"/>
    </source>
</evidence>
<evidence type="ECO:0000256" key="16">
    <source>
        <dbReference type="PIRSR" id="PIRSR006769-2"/>
    </source>
</evidence>
<comment type="cofactor">
    <cofactor evidence="14 17">
        <name>Zn(2+)</name>
        <dbReference type="ChEBI" id="CHEBI:29105"/>
    </cofactor>
    <text evidence="14 17">Binds 1 zinc ion.</text>
</comment>
<dbReference type="InterPro" id="IPR016192">
    <property type="entry name" value="APOBEC/CMP_deaminase_Zn-bd"/>
</dbReference>
<evidence type="ECO:0000256" key="10">
    <source>
        <dbReference type="ARBA" id="ARBA00023002"/>
    </source>
</evidence>
<dbReference type="Pfam" id="PF01872">
    <property type="entry name" value="RibD_C"/>
    <property type="match status" value="1"/>
</dbReference>
<proteinExistence type="inferred from homology"/>
<dbReference type="GO" id="GO:0008270">
    <property type="term" value="F:zinc ion binding"/>
    <property type="evidence" value="ECO:0007669"/>
    <property type="project" value="InterPro"/>
</dbReference>
<feature type="binding site" evidence="16">
    <location>
        <position position="185"/>
    </location>
    <ligand>
        <name>substrate</name>
    </ligand>
</feature>
<dbReference type="InterPro" id="IPR004794">
    <property type="entry name" value="Eubact_RibD"/>
</dbReference>
<dbReference type="PANTHER" id="PTHR38011">
    <property type="entry name" value="DIHYDROFOLATE REDUCTASE FAMILY PROTEIN (AFU_ORTHOLOGUE AFUA_8G06820)"/>
    <property type="match status" value="1"/>
</dbReference>